<keyword evidence="2" id="KW-1185">Reference proteome</keyword>
<accession>A0A511DCF0</accession>
<protein>
    <submittedName>
        <fullName evidence="1">Uncharacterized protein</fullName>
    </submittedName>
</protein>
<dbReference type="RefSeq" id="WP_186816687.1">
    <property type="nucleotide sequence ID" value="NZ_BJVJ01000002.1"/>
</dbReference>
<evidence type="ECO:0000313" key="1">
    <source>
        <dbReference type="EMBL" id="GEL21334.1"/>
    </source>
</evidence>
<reference evidence="1 2" key="1">
    <citation type="submission" date="2019-07" db="EMBL/GenBank/DDBJ databases">
        <title>Whole genome shotgun sequence of Pseudonocardia sulfidoxydans NBRC 16205.</title>
        <authorList>
            <person name="Hosoyama A."/>
            <person name="Uohara A."/>
            <person name="Ohji S."/>
            <person name="Ichikawa N."/>
        </authorList>
    </citation>
    <scope>NUCLEOTIDE SEQUENCE [LARGE SCALE GENOMIC DNA]</scope>
    <source>
        <strain evidence="1 2">NBRC 16205</strain>
    </source>
</reference>
<comment type="caution">
    <text evidence="1">The sequence shown here is derived from an EMBL/GenBank/DDBJ whole genome shotgun (WGS) entry which is preliminary data.</text>
</comment>
<dbReference type="EMBL" id="BJVJ01000002">
    <property type="protein sequence ID" value="GEL21334.1"/>
    <property type="molecule type" value="Genomic_DNA"/>
</dbReference>
<evidence type="ECO:0000313" key="2">
    <source>
        <dbReference type="Proteomes" id="UP000321685"/>
    </source>
</evidence>
<proteinExistence type="predicted"/>
<gene>
    <name evidence="1" type="ORF">PSU4_02880</name>
</gene>
<name>A0A511DCF0_9PSEU</name>
<sequence>MYATILPTDAAPPAAATEEFTLRQIAGPRDVVLRLHDGDPTGTDRWIVETDSPLGPPGAKTAVAAVVTFSGPMPPAVREAADRADHDRIGPAMAARATSTGRVLRLWQEDQQRKVVVVFAVDQPTLHDGFRTIEALELLPGEDPALLPGPDHVEIFEVTAVTS</sequence>
<dbReference type="AlphaFoldDB" id="A0A511DCF0"/>
<dbReference type="Proteomes" id="UP000321685">
    <property type="component" value="Unassembled WGS sequence"/>
</dbReference>
<organism evidence="1 2">
    <name type="scientific">Pseudonocardia sulfidoxydans NBRC 16205</name>
    <dbReference type="NCBI Taxonomy" id="1223511"/>
    <lineage>
        <taxon>Bacteria</taxon>
        <taxon>Bacillati</taxon>
        <taxon>Actinomycetota</taxon>
        <taxon>Actinomycetes</taxon>
        <taxon>Pseudonocardiales</taxon>
        <taxon>Pseudonocardiaceae</taxon>
        <taxon>Pseudonocardia</taxon>
    </lineage>
</organism>